<sequence length="326" mass="32898">MILTFTANPSVDRTAEVAALVPGTVMRTVAVRVDAGGKGVNVTRALHANGVASIAILPVGGHEGNQLLGLLQEQELRVRTVPIAGAVRANVTIAEPDGTTTKLNEPGPVLTLAEIDRLAAKVIDTARKRRCTWAVLAGSLPPGVPLDFYATLVRDLHERGVRVAVDCDGPLLLATLAAGPDLVKPNRRELAEATGVGIESPADAVLAARVLMADGAGAVLASLGSRGAILVEDASGPVHHASSAVAAPRSTVGAGDASLAGFLAAGATGPAALAEAVTWGAAAVGLPGSRMPGPSDLRRTDVTVAPLPDPSRPSPAAVPVTQESRP</sequence>
<evidence type="ECO:0000256" key="4">
    <source>
        <dbReference type="ARBA" id="ARBA00022777"/>
    </source>
</evidence>
<dbReference type="InterPro" id="IPR029056">
    <property type="entry name" value="Ribokinase-like"/>
</dbReference>
<dbReference type="Pfam" id="PF00294">
    <property type="entry name" value="PfkB"/>
    <property type="match status" value="1"/>
</dbReference>
<dbReference type="PIRSF" id="PIRSF000535">
    <property type="entry name" value="1PFK/6PFK/LacC"/>
    <property type="match status" value="1"/>
</dbReference>
<dbReference type="InterPro" id="IPR017583">
    <property type="entry name" value="Tagatose/fructose_Pkinase"/>
</dbReference>
<dbReference type="Gene3D" id="3.40.1190.20">
    <property type="match status" value="1"/>
</dbReference>
<comment type="similarity">
    <text evidence="1">Belongs to the carbohydrate kinase PfkB family.</text>
</comment>
<feature type="domain" description="Carbohydrate kinase PfkB" evidence="8">
    <location>
        <begin position="9"/>
        <end position="283"/>
    </location>
</feature>
<dbReference type="NCBIfam" id="TIGR03168">
    <property type="entry name" value="1-PFK"/>
    <property type="match status" value="1"/>
</dbReference>
<evidence type="ECO:0000256" key="7">
    <source>
        <dbReference type="SAM" id="MobiDB-lite"/>
    </source>
</evidence>
<evidence type="ECO:0000256" key="2">
    <source>
        <dbReference type="ARBA" id="ARBA00022679"/>
    </source>
</evidence>
<dbReference type="RefSeq" id="WP_254573714.1">
    <property type="nucleotide sequence ID" value="NZ_CP098502.1"/>
</dbReference>
<evidence type="ECO:0000256" key="3">
    <source>
        <dbReference type="ARBA" id="ARBA00022741"/>
    </source>
</evidence>
<dbReference type="PANTHER" id="PTHR46566">
    <property type="entry name" value="1-PHOSPHOFRUCTOKINASE-RELATED"/>
    <property type="match status" value="1"/>
</dbReference>
<feature type="region of interest" description="Disordered" evidence="7">
    <location>
        <begin position="288"/>
        <end position="326"/>
    </location>
</feature>
<dbReference type="EMBL" id="CP098502">
    <property type="protein sequence ID" value="UTI67065.1"/>
    <property type="molecule type" value="Genomic_DNA"/>
</dbReference>
<accession>A0ABY5E2N8</accession>
<protein>
    <submittedName>
        <fullName evidence="9">1-phosphofructokinase family hexose kinase</fullName>
    </submittedName>
</protein>
<dbReference type="Proteomes" id="UP001056035">
    <property type="component" value="Chromosome"/>
</dbReference>
<evidence type="ECO:0000256" key="1">
    <source>
        <dbReference type="ARBA" id="ARBA00010688"/>
    </source>
</evidence>
<organism evidence="9 10">
    <name type="scientific">Paraconexibacter antarcticus</name>
    <dbReference type="NCBI Taxonomy" id="2949664"/>
    <lineage>
        <taxon>Bacteria</taxon>
        <taxon>Bacillati</taxon>
        <taxon>Actinomycetota</taxon>
        <taxon>Thermoleophilia</taxon>
        <taxon>Solirubrobacterales</taxon>
        <taxon>Paraconexibacteraceae</taxon>
        <taxon>Paraconexibacter</taxon>
    </lineage>
</organism>
<dbReference type="PROSITE" id="PS00584">
    <property type="entry name" value="PFKB_KINASES_2"/>
    <property type="match status" value="1"/>
</dbReference>
<dbReference type="InterPro" id="IPR002173">
    <property type="entry name" value="Carboh/pur_kinase_PfkB_CS"/>
</dbReference>
<evidence type="ECO:0000256" key="5">
    <source>
        <dbReference type="ARBA" id="ARBA00022840"/>
    </source>
</evidence>
<reference evidence="9 10" key="1">
    <citation type="submission" date="2022-06" db="EMBL/GenBank/DDBJ databases">
        <title>Paraconexibacter antarcticus.</title>
        <authorList>
            <person name="Kim C.S."/>
        </authorList>
    </citation>
    <scope>NUCLEOTIDE SEQUENCE [LARGE SCALE GENOMIC DNA]</scope>
    <source>
        <strain evidence="9 10">02-257</strain>
    </source>
</reference>
<evidence type="ECO:0000313" key="9">
    <source>
        <dbReference type="EMBL" id="UTI67065.1"/>
    </source>
</evidence>
<keyword evidence="10" id="KW-1185">Reference proteome</keyword>
<proteinExistence type="inferred from homology"/>
<keyword evidence="3" id="KW-0547">Nucleotide-binding</keyword>
<evidence type="ECO:0000256" key="6">
    <source>
        <dbReference type="PIRNR" id="PIRNR000535"/>
    </source>
</evidence>
<dbReference type="CDD" id="cd01164">
    <property type="entry name" value="FruK_PfkB_like"/>
    <property type="match status" value="1"/>
</dbReference>
<evidence type="ECO:0000259" key="8">
    <source>
        <dbReference type="Pfam" id="PF00294"/>
    </source>
</evidence>
<keyword evidence="2 6" id="KW-0808">Transferase</keyword>
<gene>
    <name evidence="9" type="ORF">NBH00_09105</name>
</gene>
<keyword evidence="4" id="KW-0418">Kinase</keyword>
<dbReference type="SUPFAM" id="SSF53613">
    <property type="entry name" value="Ribokinase-like"/>
    <property type="match status" value="1"/>
</dbReference>
<evidence type="ECO:0000313" key="10">
    <source>
        <dbReference type="Proteomes" id="UP001056035"/>
    </source>
</evidence>
<dbReference type="InterPro" id="IPR011611">
    <property type="entry name" value="PfkB_dom"/>
</dbReference>
<dbReference type="PANTHER" id="PTHR46566:SF5">
    <property type="entry name" value="1-PHOSPHOFRUCTOKINASE"/>
    <property type="match status" value="1"/>
</dbReference>
<name>A0ABY5E2N8_9ACTN</name>
<keyword evidence="5" id="KW-0067">ATP-binding</keyword>